<protein>
    <submittedName>
        <fullName evidence="1">Uncharacterized protein</fullName>
    </submittedName>
</protein>
<sequence length="123" mass="13641">MRRGVQTLMKRYPVKACGYCPEVHVGPCGHGARVCGEFKHQWRDGQHGWQEAALDDIIPPKFVWHVRDGDGPPLANGLRKFYGQAPAVVELCVQGGAKVPDLWKPMMRLDVVIPALEEVEAVA</sequence>
<keyword evidence="2" id="KW-1185">Reference proteome</keyword>
<dbReference type="Proteomes" id="UP001162992">
    <property type="component" value="Chromosome 20"/>
</dbReference>
<gene>
    <name evidence="1" type="ORF">O6H91_20G075900</name>
</gene>
<evidence type="ECO:0000313" key="1">
    <source>
        <dbReference type="EMBL" id="KAJ7520273.1"/>
    </source>
</evidence>
<accession>A0ACC2ARR8</accession>
<evidence type="ECO:0000313" key="2">
    <source>
        <dbReference type="Proteomes" id="UP001162992"/>
    </source>
</evidence>
<reference evidence="2" key="1">
    <citation type="journal article" date="2024" name="Proc. Natl. Acad. Sci. U.S.A.">
        <title>Extraordinary preservation of gene collinearity over three hundred million years revealed in homosporous lycophytes.</title>
        <authorList>
            <person name="Li C."/>
            <person name="Wickell D."/>
            <person name="Kuo L.Y."/>
            <person name="Chen X."/>
            <person name="Nie B."/>
            <person name="Liao X."/>
            <person name="Peng D."/>
            <person name="Ji J."/>
            <person name="Jenkins J."/>
            <person name="Williams M."/>
            <person name="Shu S."/>
            <person name="Plott C."/>
            <person name="Barry K."/>
            <person name="Rajasekar S."/>
            <person name="Grimwood J."/>
            <person name="Han X."/>
            <person name="Sun S."/>
            <person name="Hou Z."/>
            <person name="He W."/>
            <person name="Dai G."/>
            <person name="Sun C."/>
            <person name="Schmutz J."/>
            <person name="Leebens-Mack J.H."/>
            <person name="Li F.W."/>
            <person name="Wang L."/>
        </authorList>
    </citation>
    <scope>NUCLEOTIDE SEQUENCE [LARGE SCALE GENOMIC DNA]</scope>
    <source>
        <strain evidence="2">cv. PW_Plant_1</strain>
    </source>
</reference>
<proteinExistence type="predicted"/>
<name>A0ACC2ARR8_DIPCM</name>
<dbReference type="EMBL" id="CM055111">
    <property type="protein sequence ID" value="KAJ7520273.1"/>
    <property type="molecule type" value="Genomic_DNA"/>
</dbReference>
<comment type="caution">
    <text evidence="1">The sequence shown here is derived from an EMBL/GenBank/DDBJ whole genome shotgun (WGS) entry which is preliminary data.</text>
</comment>
<organism evidence="1 2">
    <name type="scientific">Diphasiastrum complanatum</name>
    <name type="common">Issler's clubmoss</name>
    <name type="synonym">Lycopodium complanatum</name>
    <dbReference type="NCBI Taxonomy" id="34168"/>
    <lineage>
        <taxon>Eukaryota</taxon>
        <taxon>Viridiplantae</taxon>
        <taxon>Streptophyta</taxon>
        <taxon>Embryophyta</taxon>
        <taxon>Tracheophyta</taxon>
        <taxon>Lycopodiopsida</taxon>
        <taxon>Lycopodiales</taxon>
        <taxon>Lycopodiaceae</taxon>
        <taxon>Lycopodioideae</taxon>
        <taxon>Diphasiastrum</taxon>
    </lineage>
</organism>